<dbReference type="InterPro" id="IPR026334">
    <property type="entry name" value="FxSxx-COOH"/>
</dbReference>
<evidence type="ECO:0008006" key="3">
    <source>
        <dbReference type="Google" id="ProtNLM"/>
    </source>
</evidence>
<keyword evidence="2" id="KW-1185">Reference proteome</keyword>
<evidence type="ECO:0000313" key="2">
    <source>
        <dbReference type="Proteomes" id="UP001501251"/>
    </source>
</evidence>
<accession>A0ABP8BI45</accession>
<proteinExistence type="predicted"/>
<gene>
    <name evidence="1" type="ORF">GCM10022252_71040</name>
</gene>
<dbReference type="Proteomes" id="UP001501251">
    <property type="component" value="Unassembled WGS sequence"/>
</dbReference>
<dbReference type="EMBL" id="BAABAQ010000017">
    <property type="protein sequence ID" value="GAA4207418.1"/>
    <property type="molecule type" value="Genomic_DNA"/>
</dbReference>
<name>A0ABP8BI45_9ACTN</name>
<comment type="caution">
    <text evidence="1">The sequence shown here is derived from an EMBL/GenBank/DDBJ whole genome shotgun (WGS) entry which is preliminary data.</text>
</comment>
<protein>
    <recommendedName>
        <fullName evidence="3">FXSXX-COOH protein</fullName>
    </recommendedName>
</protein>
<sequence length="82" mass="8729">MASGGDTRKSRERGGVREIRMSDEAVMADADFGRGLIDLTKMNLADLDGIGDSVLGLALREIVEDEDTGPVAGFDSFISKPL</sequence>
<reference evidence="2" key="1">
    <citation type="journal article" date="2019" name="Int. J. Syst. Evol. Microbiol.">
        <title>The Global Catalogue of Microorganisms (GCM) 10K type strain sequencing project: providing services to taxonomists for standard genome sequencing and annotation.</title>
        <authorList>
            <consortium name="The Broad Institute Genomics Platform"/>
            <consortium name="The Broad Institute Genome Sequencing Center for Infectious Disease"/>
            <person name="Wu L."/>
            <person name="Ma J."/>
        </authorList>
    </citation>
    <scope>NUCLEOTIDE SEQUENCE [LARGE SCALE GENOMIC DNA]</scope>
    <source>
        <strain evidence="2">JCM 17388</strain>
    </source>
</reference>
<organism evidence="1 2">
    <name type="scientific">Streptosporangium oxazolinicum</name>
    <dbReference type="NCBI Taxonomy" id="909287"/>
    <lineage>
        <taxon>Bacteria</taxon>
        <taxon>Bacillati</taxon>
        <taxon>Actinomycetota</taxon>
        <taxon>Actinomycetes</taxon>
        <taxon>Streptosporangiales</taxon>
        <taxon>Streptosporangiaceae</taxon>
        <taxon>Streptosporangium</taxon>
    </lineage>
</organism>
<evidence type="ECO:0000313" key="1">
    <source>
        <dbReference type="EMBL" id="GAA4207418.1"/>
    </source>
</evidence>
<dbReference type="NCBIfam" id="TIGR04268">
    <property type="entry name" value="FxSxx-COOH"/>
    <property type="match status" value="1"/>
</dbReference>